<evidence type="ECO:0000313" key="2">
    <source>
        <dbReference type="EMBL" id="KCW74658.1"/>
    </source>
</evidence>
<sequence length="426" mass="48162">MRRDSLASMSEYMEVAPKWNNESADESRCSIFRVPLALAGGNAQASRPRIVSIGPYHHGEPPLQMLQEHKRTYLQTMLDQTQPHGVGFEDLINKVASKVEIIRQCYSEITKCFSGPDLVKMMVVDGCFIIQFLRQIAGVIRMDPPLNNSYVLNSVARDLLRLENQVPYFVLEDLFETTNVPKGTRSLANLAFKFFISFDAGPGFVLERQINIKGVHLLDSFRLSLIAQGQQDNPVEKSSYCRLIRSASELRRVGIGFKQGQASSFLGIKFDSERRTVRIPQIAIDDDLNCILPNMVAFEQCRGQKDGHITAYAVFMGCLIHTADDVQRLRDRKVISNHGMSNQDVAHFFGDICKDATIDILKTYLASHFSFLNESFKYEQAHLCWAQLLNAFHDNPWSALSGLAVIVTLVGIIQTMYTVLQYYHPK</sequence>
<accession>A0A059C861</accession>
<dbReference type="Gramene" id="KCW74658">
    <property type="protein sequence ID" value="KCW74658"/>
    <property type="gene ID" value="EUGRSUZ_E03385"/>
</dbReference>
<dbReference type="STRING" id="71139.A0A059C861"/>
<keyword evidence="1" id="KW-0472">Membrane</keyword>
<reference evidence="2" key="1">
    <citation type="submission" date="2013-07" db="EMBL/GenBank/DDBJ databases">
        <title>The genome of Eucalyptus grandis.</title>
        <authorList>
            <person name="Schmutz J."/>
            <person name="Hayes R."/>
            <person name="Myburg A."/>
            <person name="Tuskan G."/>
            <person name="Grattapaglia D."/>
            <person name="Rokhsar D.S."/>
        </authorList>
    </citation>
    <scope>NUCLEOTIDE SEQUENCE</scope>
    <source>
        <tissue evidence="2">Leaf extractions</tissue>
    </source>
</reference>
<evidence type="ECO:0000256" key="1">
    <source>
        <dbReference type="SAM" id="Phobius"/>
    </source>
</evidence>
<dbReference type="InParanoid" id="A0A059C861"/>
<keyword evidence="1" id="KW-1133">Transmembrane helix</keyword>
<dbReference type="InterPro" id="IPR004158">
    <property type="entry name" value="DUF247_pln"/>
</dbReference>
<name>A0A059C861_EUCGR</name>
<protein>
    <submittedName>
        <fullName evidence="2">Uncharacterized protein</fullName>
    </submittedName>
</protein>
<organism evidence="2">
    <name type="scientific">Eucalyptus grandis</name>
    <name type="common">Flooded gum</name>
    <dbReference type="NCBI Taxonomy" id="71139"/>
    <lineage>
        <taxon>Eukaryota</taxon>
        <taxon>Viridiplantae</taxon>
        <taxon>Streptophyta</taxon>
        <taxon>Embryophyta</taxon>
        <taxon>Tracheophyta</taxon>
        <taxon>Spermatophyta</taxon>
        <taxon>Magnoliopsida</taxon>
        <taxon>eudicotyledons</taxon>
        <taxon>Gunneridae</taxon>
        <taxon>Pentapetalae</taxon>
        <taxon>rosids</taxon>
        <taxon>malvids</taxon>
        <taxon>Myrtales</taxon>
        <taxon>Myrtaceae</taxon>
        <taxon>Myrtoideae</taxon>
        <taxon>Eucalypteae</taxon>
        <taxon>Eucalyptus</taxon>
    </lineage>
</organism>
<keyword evidence="1" id="KW-0812">Transmembrane</keyword>
<dbReference type="PANTHER" id="PTHR31170">
    <property type="entry name" value="BNAC04G53230D PROTEIN"/>
    <property type="match status" value="1"/>
</dbReference>
<dbReference type="Pfam" id="PF03140">
    <property type="entry name" value="DUF247"/>
    <property type="match status" value="1"/>
</dbReference>
<gene>
    <name evidence="2" type="ORF">EUGRSUZ_E03385</name>
</gene>
<dbReference type="eggNOG" id="ENOG502QQDR">
    <property type="taxonomic scope" value="Eukaryota"/>
</dbReference>
<proteinExistence type="predicted"/>
<dbReference type="AlphaFoldDB" id="A0A059C861"/>
<dbReference type="PANTHER" id="PTHR31170:SF25">
    <property type="entry name" value="BNAA09G04570D PROTEIN"/>
    <property type="match status" value="1"/>
</dbReference>
<dbReference type="EMBL" id="KK198757">
    <property type="protein sequence ID" value="KCW74658.1"/>
    <property type="molecule type" value="Genomic_DNA"/>
</dbReference>
<feature type="transmembrane region" description="Helical" evidence="1">
    <location>
        <begin position="397"/>
        <end position="420"/>
    </location>
</feature>